<sequence length="168" mass="18507">MEGKEGYFKILSSKLKDRFAPPRETVNEYLFPLPNGSFKPNWDTPPSHSGPFKQAIDLLTPLGTPVLAPLDGVVVKVVDGNDKYGETEEFANFLNYITIQHANGEFSQPAHLAKDSALVKVGDRVTTGQQIAITGNSGWMTEPHLHFIVFKATNSDSGFTGLKIKFKK</sequence>
<organism evidence="2 3">
    <name type="scientific">Candidatus Woesebacteria bacterium RIFCSPHIGHO2_01_FULL_40_22</name>
    <dbReference type="NCBI Taxonomy" id="1802499"/>
    <lineage>
        <taxon>Bacteria</taxon>
        <taxon>Candidatus Woeseibacteriota</taxon>
    </lineage>
</organism>
<accession>A0A1F7YIK3</accession>
<dbReference type="InterPro" id="IPR016047">
    <property type="entry name" value="M23ase_b-sheet_dom"/>
</dbReference>
<dbReference type="CDD" id="cd12797">
    <property type="entry name" value="M23_peptidase"/>
    <property type="match status" value="1"/>
</dbReference>
<dbReference type="GO" id="GO:0004222">
    <property type="term" value="F:metalloendopeptidase activity"/>
    <property type="evidence" value="ECO:0007669"/>
    <property type="project" value="TreeGrafter"/>
</dbReference>
<evidence type="ECO:0000259" key="1">
    <source>
        <dbReference type="Pfam" id="PF01551"/>
    </source>
</evidence>
<evidence type="ECO:0000313" key="3">
    <source>
        <dbReference type="Proteomes" id="UP000179221"/>
    </source>
</evidence>
<dbReference type="EMBL" id="MGGL01000013">
    <property type="protein sequence ID" value="OGM26355.1"/>
    <property type="molecule type" value="Genomic_DNA"/>
</dbReference>
<dbReference type="AlphaFoldDB" id="A0A1F7YIK3"/>
<dbReference type="PANTHER" id="PTHR21666:SF270">
    <property type="entry name" value="MUREIN HYDROLASE ACTIVATOR ENVC"/>
    <property type="match status" value="1"/>
</dbReference>
<evidence type="ECO:0000313" key="2">
    <source>
        <dbReference type="EMBL" id="OGM26355.1"/>
    </source>
</evidence>
<dbReference type="PANTHER" id="PTHR21666">
    <property type="entry name" value="PEPTIDASE-RELATED"/>
    <property type="match status" value="1"/>
</dbReference>
<dbReference type="Gene3D" id="2.70.70.10">
    <property type="entry name" value="Glucose Permease (Domain IIA)"/>
    <property type="match status" value="1"/>
</dbReference>
<comment type="caution">
    <text evidence="2">The sequence shown here is derived from an EMBL/GenBank/DDBJ whole genome shotgun (WGS) entry which is preliminary data.</text>
</comment>
<dbReference type="InterPro" id="IPR011055">
    <property type="entry name" value="Dup_hybrid_motif"/>
</dbReference>
<proteinExistence type="predicted"/>
<feature type="domain" description="M23ase beta-sheet core" evidence="1">
    <location>
        <begin position="53"/>
        <end position="151"/>
    </location>
</feature>
<gene>
    <name evidence="2" type="ORF">A2628_03270</name>
</gene>
<dbReference type="Pfam" id="PF01551">
    <property type="entry name" value="Peptidase_M23"/>
    <property type="match status" value="1"/>
</dbReference>
<reference evidence="2 3" key="1">
    <citation type="journal article" date="2016" name="Nat. Commun.">
        <title>Thousands of microbial genomes shed light on interconnected biogeochemical processes in an aquifer system.</title>
        <authorList>
            <person name="Anantharaman K."/>
            <person name="Brown C.T."/>
            <person name="Hug L.A."/>
            <person name="Sharon I."/>
            <person name="Castelle C.J."/>
            <person name="Probst A.J."/>
            <person name="Thomas B.C."/>
            <person name="Singh A."/>
            <person name="Wilkins M.J."/>
            <person name="Karaoz U."/>
            <person name="Brodie E.L."/>
            <person name="Williams K.H."/>
            <person name="Hubbard S.S."/>
            <person name="Banfield J.F."/>
        </authorList>
    </citation>
    <scope>NUCLEOTIDE SEQUENCE [LARGE SCALE GENOMIC DNA]</scope>
</reference>
<dbReference type="SUPFAM" id="SSF51261">
    <property type="entry name" value="Duplicated hybrid motif"/>
    <property type="match status" value="1"/>
</dbReference>
<name>A0A1F7YIK3_9BACT</name>
<dbReference type="Proteomes" id="UP000179221">
    <property type="component" value="Unassembled WGS sequence"/>
</dbReference>
<dbReference type="InterPro" id="IPR050570">
    <property type="entry name" value="Cell_wall_metabolism_enzyme"/>
</dbReference>
<protein>
    <recommendedName>
        <fullName evidence="1">M23ase beta-sheet core domain-containing protein</fullName>
    </recommendedName>
</protein>